<organism evidence="1 2">
    <name type="scientific">Ancylobacter oerskovii</name>
    <dbReference type="NCBI Taxonomy" id="459519"/>
    <lineage>
        <taxon>Bacteria</taxon>
        <taxon>Pseudomonadati</taxon>
        <taxon>Pseudomonadota</taxon>
        <taxon>Alphaproteobacteria</taxon>
        <taxon>Hyphomicrobiales</taxon>
        <taxon>Xanthobacteraceae</taxon>
        <taxon>Ancylobacter</taxon>
    </lineage>
</organism>
<gene>
    <name evidence="1" type="ORF">ACFSNC_07420</name>
</gene>
<keyword evidence="2" id="KW-1185">Reference proteome</keyword>
<reference evidence="2" key="1">
    <citation type="journal article" date="2019" name="Int. J. Syst. Evol. Microbiol.">
        <title>The Global Catalogue of Microorganisms (GCM) 10K type strain sequencing project: providing services to taxonomists for standard genome sequencing and annotation.</title>
        <authorList>
            <consortium name="The Broad Institute Genomics Platform"/>
            <consortium name="The Broad Institute Genome Sequencing Center for Infectious Disease"/>
            <person name="Wu L."/>
            <person name="Ma J."/>
        </authorList>
    </citation>
    <scope>NUCLEOTIDE SEQUENCE [LARGE SCALE GENOMIC DNA]</scope>
    <source>
        <strain evidence="2">CCM 7435</strain>
    </source>
</reference>
<dbReference type="Proteomes" id="UP001597299">
    <property type="component" value="Unassembled WGS sequence"/>
</dbReference>
<protein>
    <submittedName>
        <fullName evidence="1">Uncharacterized protein</fullName>
    </submittedName>
</protein>
<name>A0ABW4YVX2_9HYPH</name>
<accession>A0ABW4YVX2</accession>
<evidence type="ECO:0000313" key="1">
    <source>
        <dbReference type="EMBL" id="MFD2140219.1"/>
    </source>
</evidence>
<proteinExistence type="predicted"/>
<dbReference type="RefSeq" id="WP_213353115.1">
    <property type="nucleotide sequence ID" value="NZ_JAHBGB010000033.1"/>
</dbReference>
<dbReference type="EMBL" id="JBHUHD010000001">
    <property type="protein sequence ID" value="MFD2140219.1"/>
    <property type="molecule type" value="Genomic_DNA"/>
</dbReference>
<evidence type="ECO:0000313" key="2">
    <source>
        <dbReference type="Proteomes" id="UP001597299"/>
    </source>
</evidence>
<sequence>MKTLEQTARRMCGLDLHQRGFPLDEAESLADRFWPVVANEIRQGVTLVGEWPFTVEEINVLTAEYQALNPQ</sequence>
<comment type="caution">
    <text evidence="1">The sequence shown here is derived from an EMBL/GenBank/DDBJ whole genome shotgun (WGS) entry which is preliminary data.</text>
</comment>